<sequence length="167" mass="18091">MEVALACAARCLTAEEWIAVSDCHLHHTRGSVEDLRASLVDAGPAVMRLLDSTDPRCMSGTESIARVRLQALGFDVVVQPAIPGVGWADLRIGTLILECDSFQYHANKADYERDHHRDRRATVDGDGWSCGSPTTTCSSAGRRRSRTSGRSPTATGIGLDHARPTDF</sequence>
<dbReference type="AlphaFoldDB" id="F1YLI8"/>
<evidence type="ECO:0008006" key="4">
    <source>
        <dbReference type="Google" id="ProtNLM"/>
    </source>
</evidence>
<dbReference type="eggNOG" id="COG2852">
    <property type="taxonomic scope" value="Bacteria"/>
</dbReference>
<feature type="region of interest" description="Disordered" evidence="1">
    <location>
        <begin position="124"/>
        <end position="167"/>
    </location>
</feature>
<evidence type="ECO:0000256" key="1">
    <source>
        <dbReference type="SAM" id="MobiDB-lite"/>
    </source>
</evidence>
<keyword evidence="3" id="KW-1185">Reference proteome</keyword>
<reference evidence="2 3" key="1">
    <citation type="journal article" date="2011" name="J. Bacteriol.">
        <title>Draft Genome Sequence of Gordonia neofelifaecis NRRL B-59395, a Cholesterol-Degrading Actinomycete.</title>
        <authorList>
            <person name="Ge F."/>
            <person name="Li W."/>
            <person name="Chen G."/>
            <person name="Liu Y."/>
            <person name="Zhang G."/>
            <person name="Yong B."/>
            <person name="Wang Q."/>
            <person name="Wang N."/>
            <person name="Huang Z."/>
            <person name="Li W."/>
            <person name="Wang J."/>
            <person name="Wu C."/>
            <person name="Xie Q."/>
            <person name="Liu G."/>
        </authorList>
    </citation>
    <scope>NUCLEOTIDE SEQUENCE [LARGE SCALE GENOMIC DNA]</scope>
    <source>
        <strain evidence="2 3">NRRL B-59395</strain>
    </source>
</reference>
<evidence type="ECO:0000313" key="2">
    <source>
        <dbReference type="EMBL" id="EGD54382.1"/>
    </source>
</evidence>
<gene>
    <name evidence="2" type="ORF">SCNU_13899</name>
</gene>
<accession>F1YLI8</accession>
<dbReference type="EMBL" id="AEUD01000012">
    <property type="protein sequence ID" value="EGD54382.1"/>
    <property type="molecule type" value="Genomic_DNA"/>
</dbReference>
<proteinExistence type="predicted"/>
<protein>
    <recommendedName>
        <fullName evidence="4">DUF559 domain-containing protein</fullName>
    </recommendedName>
</protein>
<dbReference type="Proteomes" id="UP000035065">
    <property type="component" value="Unassembled WGS sequence"/>
</dbReference>
<evidence type="ECO:0000313" key="3">
    <source>
        <dbReference type="Proteomes" id="UP000035065"/>
    </source>
</evidence>
<comment type="caution">
    <text evidence="2">The sequence shown here is derived from an EMBL/GenBank/DDBJ whole genome shotgun (WGS) entry which is preliminary data.</text>
</comment>
<dbReference type="RefSeq" id="WP_009679980.1">
    <property type="nucleotide sequence ID" value="NZ_AEUD01000012.1"/>
</dbReference>
<organism evidence="2 3">
    <name type="scientific">Gordonia neofelifaecis NRRL B-59395</name>
    <dbReference type="NCBI Taxonomy" id="644548"/>
    <lineage>
        <taxon>Bacteria</taxon>
        <taxon>Bacillati</taxon>
        <taxon>Actinomycetota</taxon>
        <taxon>Actinomycetes</taxon>
        <taxon>Mycobacteriales</taxon>
        <taxon>Gordoniaceae</taxon>
        <taxon>Gordonia</taxon>
    </lineage>
</organism>
<dbReference type="STRING" id="644548.SCNU_13899"/>
<name>F1YLI8_9ACTN</name>